<dbReference type="RefSeq" id="WP_347308834.1">
    <property type="nucleotide sequence ID" value="NZ_JBAJEX010000010.1"/>
</dbReference>
<evidence type="ECO:0000313" key="3">
    <source>
        <dbReference type="Proteomes" id="UP001482231"/>
    </source>
</evidence>
<organism evidence="2 3">
    <name type="scientific">Thiobacter aerophilum</name>
    <dbReference type="NCBI Taxonomy" id="3121275"/>
    <lineage>
        <taxon>Bacteria</taxon>
        <taxon>Pseudomonadati</taxon>
        <taxon>Pseudomonadota</taxon>
        <taxon>Betaproteobacteria</taxon>
        <taxon>Burkholderiales</taxon>
        <taxon>Thiobacteraceae</taxon>
        <taxon>Thiobacter</taxon>
    </lineage>
</organism>
<proteinExistence type="predicted"/>
<reference evidence="2 3" key="1">
    <citation type="submission" date="2024-02" db="EMBL/GenBank/DDBJ databases">
        <title>New thermophilic sulfur-oxidizing bacteria from a hot springs of the Uzon caldera (Kamchatka, Russia).</title>
        <authorList>
            <person name="Dukat A.M."/>
            <person name="Elcheninov A.G."/>
            <person name="Frolov E.N."/>
        </authorList>
    </citation>
    <scope>NUCLEOTIDE SEQUENCE [LARGE SCALE GENOMIC DNA]</scope>
    <source>
        <strain evidence="2 3">AK1</strain>
    </source>
</reference>
<evidence type="ECO:0000313" key="2">
    <source>
        <dbReference type="EMBL" id="MEO1767722.1"/>
    </source>
</evidence>
<evidence type="ECO:0000256" key="1">
    <source>
        <dbReference type="SAM" id="MobiDB-lite"/>
    </source>
</evidence>
<comment type="caution">
    <text evidence="2">The sequence shown here is derived from an EMBL/GenBank/DDBJ whole genome shotgun (WGS) entry which is preliminary data.</text>
</comment>
<feature type="region of interest" description="Disordered" evidence="1">
    <location>
        <begin position="1"/>
        <end position="25"/>
    </location>
</feature>
<name>A0ABV0EK00_9BURK</name>
<dbReference type="EMBL" id="JBAJEX010000010">
    <property type="protein sequence ID" value="MEO1767722.1"/>
    <property type="molecule type" value="Genomic_DNA"/>
</dbReference>
<dbReference type="Proteomes" id="UP001482231">
    <property type="component" value="Unassembled WGS sequence"/>
</dbReference>
<sequence>MAEQERTPHGLPGHTATPVDPSRRRFTGAGLAGSGIILTLVSHPVLGHSGGNQCTRSAILSGNLSNQQGDTQCGCSPGYWGQHPEIWGKLTDDLYLPSMVFNTVFGRNVFNNNATLGEVAQQSHNLDLVSIPNTCNMQGYYAKVRNASFHAVAALLNAATFAWRYLPLYDTPQKVINAYQAAFDAATRDCGAALDQLKSEWDQYSRLYCGYDAHGNHR</sequence>
<protein>
    <submittedName>
        <fullName evidence="2">Uncharacterized protein</fullName>
    </submittedName>
</protein>
<keyword evidence="3" id="KW-1185">Reference proteome</keyword>
<accession>A0ABV0EK00</accession>
<gene>
    <name evidence="2" type="ORF">V6E02_10915</name>
</gene>